<evidence type="ECO:0000256" key="5">
    <source>
        <dbReference type="ARBA" id="ARBA00022692"/>
    </source>
</evidence>
<keyword evidence="5 12" id="KW-0812">Transmembrane</keyword>
<keyword evidence="9 13" id="KW-0798">TonB box</keyword>
<keyword evidence="11 12" id="KW-0998">Cell outer membrane</keyword>
<evidence type="ECO:0000256" key="9">
    <source>
        <dbReference type="ARBA" id="ARBA00023077"/>
    </source>
</evidence>
<dbReference type="Proteomes" id="UP000502533">
    <property type="component" value="Chromosome"/>
</dbReference>
<dbReference type="InterPro" id="IPR000531">
    <property type="entry name" value="Beta-barrel_TonB"/>
</dbReference>
<comment type="subcellular location">
    <subcellularLocation>
        <location evidence="1 12">Cell outer membrane</location>
        <topology evidence="1 12">Multi-pass membrane protein</topology>
    </subcellularLocation>
</comment>
<evidence type="ECO:0000259" key="15">
    <source>
        <dbReference type="Pfam" id="PF00593"/>
    </source>
</evidence>
<evidence type="ECO:0000256" key="2">
    <source>
        <dbReference type="ARBA" id="ARBA00022448"/>
    </source>
</evidence>
<evidence type="ECO:0000256" key="8">
    <source>
        <dbReference type="ARBA" id="ARBA00023065"/>
    </source>
</evidence>
<evidence type="ECO:0000256" key="10">
    <source>
        <dbReference type="ARBA" id="ARBA00023136"/>
    </source>
</evidence>
<evidence type="ECO:0000256" key="14">
    <source>
        <dbReference type="SAM" id="MobiDB-lite"/>
    </source>
</evidence>
<dbReference type="EMBL" id="CP050139">
    <property type="protein sequence ID" value="QIP37111.1"/>
    <property type="molecule type" value="Genomic_DNA"/>
</dbReference>
<dbReference type="GO" id="GO:0015344">
    <property type="term" value="F:siderophore uptake transmembrane transporter activity"/>
    <property type="evidence" value="ECO:0007669"/>
    <property type="project" value="TreeGrafter"/>
</dbReference>
<evidence type="ECO:0000256" key="11">
    <source>
        <dbReference type="ARBA" id="ARBA00023237"/>
    </source>
</evidence>
<dbReference type="RefSeq" id="WP_099963287.1">
    <property type="nucleotide sequence ID" value="NZ_JBDNXR010000012.1"/>
</dbReference>
<dbReference type="PROSITE" id="PS52016">
    <property type="entry name" value="TONB_DEPENDENT_REC_3"/>
    <property type="match status" value="1"/>
</dbReference>
<dbReference type="InterPro" id="IPR037066">
    <property type="entry name" value="Plug_dom_sf"/>
</dbReference>
<evidence type="ECO:0000256" key="13">
    <source>
        <dbReference type="RuleBase" id="RU003357"/>
    </source>
</evidence>
<dbReference type="Pfam" id="PF07715">
    <property type="entry name" value="Plug"/>
    <property type="match status" value="1"/>
</dbReference>
<dbReference type="InterPro" id="IPR039426">
    <property type="entry name" value="TonB-dep_rcpt-like"/>
</dbReference>
<sequence>MICLTTSAYAAVQSGNSGNSKPVHKSSGASRASKAEMPKAQEEAIAVKTVRHTTHAATQVVSRKQMDDAVAGTSPYMILANTPGVNFTTDDALGLDTWAASLYVRGFNKSQMGVTLDGIPLGDQGYQKYNGLDINSALTQDNIQSMSVSKGGGAVDVPSTTTLGGSIQFVSRDPSKKMGGTVSQVFGSFNAFRTFARFDSGELNKSGTRFYASYMRIDSGKWKGEGTQFQQQVNFKLYQPIGEDSHISALFDWSDMEMWGYEDLSFNALDTLGQRVDIYYPDYARAYRAAQGQFSGGIGKLKDPLDGAYYDGGTTEQNFLGALTLDFSLARNLRWKTVGYAHADSMNSSYTDPYDPSPNGSALSEQLYQPNLRRFGFTSNITYNIAHNNIETGIWYENNEYTNGYFLYQEPVLGQGSPLKAVGPYTTYGPAFYHPWQSTYHTNTFQFHLQDTYYVRPNLSINVGFRSYLQTTGGGASYNNEAESGVAELPSGSLTTAGAFLPHVALDWTFARHHELYFDMAENMRGYNYGGYQSGSLPSAWQAHDQATFQALKKTIKPETDWVYTLGYRYTSKLVSISADIYRANYYNRMQSITSGTLVDPHSIVTNVGSINLNGADAEVVFTPIRHLAISNSMSYAHSIYGNDLQSGGTLYATKGKHTVAYPSWMYKGRLSYSYGNAEAHLDANYMGKRYFSYTNDTSVPAYWLVSLGARYRFKNVWRAHNLVFDFNVYNLLNHSYIATIGEGGFPLSGDRQSMLAGEPRSYFGSVKMDF</sequence>
<dbReference type="Pfam" id="PF00593">
    <property type="entry name" value="TonB_dep_Rec_b-barrel"/>
    <property type="match status" value="1"/>
</dbReference>
<protein>
    <submittedName>
        <fullName evidence="17">TonB-dependent receptor</fullName>
    </submittedName>
</protein>
<name>A0A858JJL2_9PROT</name>
<evidence type="ECO:0000313" key="17">
    <source>
        <dbReference type="EMBL" id="QIP37111.1"/>
    </source>
</evidence>
<proteinExistence type="inferred from homology"/>
<evidence type="ECO:0000256" key="7">
    <source>
        <dbReference type="ARBA" id="ARBA00023004"/>
    </source>
</evidence>
<evidence type="ECO:0000259" key="16">
    <source>
        <dbReference type="Pfam" id="PF07715"/>
    </source>
</evidence>
<dbReference type="Gene3D" id="2.40.170.20">
    <property type="entry name" value="TonB-dependent receptor, beta-barrel domain"/>
    <property type="match status" value="1"/>
</dbReference>
<dbReference type="KEGG" id="kre:GWK63_13375"/>
<evidence type="ECO:0000256" key="3">
    <source>
        <dbReference type="ARBA" id="ARBA00022452"/>
    </source>
</evidence>
<dbReference type="Gene3D" id="2.170.130.10">
    <property type="entry name" value="TonB-dependent receptor, plug domain"/>
    <property type="match status" value="1"/>
</dbReference>
<keyword evidence="8" id="KW-0406">Ion transport</keyword>
<evidence type="ECO:0000256" key="4">
    <source>
        <dbReference type="ARBA" id="ARBA00022496"/>
    </source>
</evidence>
<feature type="region of interest" description="Disordered" evidence="14">
    <location>
        <begin position="14"/>
        <end position="41"/>
    </location>
</feature>
<gene>
    <name evidence="17" type="ORF">GWK63_13375</name>
</gene>
<dbReference type="GO" id="GO:0009279">
    <property type="term" value="C:cell outer membrane"/>
    <property type="evidence" value="ECO:0007669"/>
    <property type="project" value="UniProtKB-SubCell"/>
</dbReference>
<feature type="domain" description="TonB-dependent receptor-like beta-barrel" evidence="15">
    <location>
        <begin position="278"/>
        <end position="732"/>
    </location>
</feature>
<keyword evidence="4" id="KW-0410">Iron transport</keyword>
<evidence type="ECO:0000256" key="1">
    <source>
        <dbReference type="ARBA" id="ARBA00004571"/>
    </source>
</evidence>
<keyword evidence="10 12" id="KW-0472">Membrane</keyword>
<organism evidence="17 18">
    <name type="scientific">Komagataeibacter rhaeticus</name>
    <dbReference type="NCBI Taxonomy" id="215221"/>
    <lineage>
        <taxon>Bacteria</taxon>
        <taxon>Pseudomonadati</taxon>
        <taxon>Pseudomonadota</taxon>
        <taxon>Alphaproteobacteria</taxon>
        <taxon>Acetobacterales</taxon>
        <taxon>Acetobacteraceae</taxon>
        <taxon>Komagataeibacter</taxon>
    </lineage>
</organism>
<keyword evidence="18" id="KW-1185">Reference proteome</keyword>
<dbReference type="PANTHER" id="PTHR32552:SF89">
    <property type="entry name" value="CATECHOLATE SIDEROPHORE RECEPTOR FIU"/>
    <property type="match status" value="1"/>
</dbReference>
<keyword evidence="6" id="KW-0732">Signal</keyword>
<dbReference type="PANTHER" id="PTHR32552">
    <property type="entry name" value="FERRICHROME IRON RECEPTOR-RELATED"/>
    <property type="match status" value="1"/>
</dbReference>
<keyword evidence="3 12" id="KW-1134">Transmembrane beta strand</keyword>
<evidence type="ECO:0000256" key="6">
    <source>
        <dbReference type="ARBA" id="ARBA00022729"/>
    </source>
</evidence>
<dbReference type="InterPro" id="IPR012910">
    <property type="entry name" value="Plug_dom"/>
</dbReference>
<reference evidence="17 18" key="1">
    <citation type="submission" date="2020-03" db="EMBL/GenBank/DDBJ databases">
        <title>Isolation of cellulose-producing strains, genome characterization and application of the synthesized cellulose films as an economical and sustainable material for piezoelectric sensor construction.</title>
        <authorList>
            <person name="Mangayil R.K."/>
        </authorList>
    </citation>
    <scope>NUCLEOTIDE SEQUENCE [LARGE SCALE GENOMIC DNA]</scope>
    <source>
        <strain evidence="17 18">ENS 9a1a</strain>
    </source>
</reference>
<dbReference type="InterPro" id="IPR036942">
    <property type="entry name" value="Beta-barrel_TonB_sf"/>
</dbReference>
<keyword evidence="7" id="KW-0408">Iron</keyword>
<comment type="similarity">
    <text evidence="12 13">Belongs to the TonB-dependent receptor family.</text>
</comment>
<dbReference type="SUPFAM" id="SSF56935">
    <property type="entry name" value="Porins"/>
    <property type="match status" value="1"/>
</dbReference>
<keyword evidence="17" id="KW-0675">Receptor</keyword>
<keyword evidence="2 12" id="KW-0813">Transport</keyword>
<evidence type="ECO:0000256" key="12">
    <source>
        <dbReference type="PROSITE-ProRule" id="PRU01360"/>
    </source>
</evidence>
<dbReference type="AlphaFoldDB" id="A0A858JJL2"/>
<evidence type="ECO:0000313" key="18">
    <source>
        <dbReference type="Proteomes" id="UP000502533"/>
    </source>
</evidence>
<accession>A0A858JJL2</accession>
<feature type="domain" description="TonB-dependent receptor plug" evidence="16">
    <location>
        <begin position="54"/>
        <end position="159"/>
    </location>
</feature>